<evidence type="ECO:0008006" key="4">
    <source>
        <dbReference type="Google" id="ProtNLM"/>
    </source>
</evidence>
<dbReference type="PROSITE" id="PS51257">
    <property type="entry name" value="PROKAR_LIPOPROTEIN"/>
    <property type="match status" value="1"/>
</dbReference>
<feature type="chain" id="PRO_5038967589" description="DUF4830 domain-containing protein" evidence="1">
    <location>
        <begin position="19"/>
        <end position="113"/>
    </location>
</feature>
<reference evidence="2 3" key="1">
    <citation type="submission" date="2015-08" db="EMBL/GenBank/DDBJ databases">
        <title>The complete genome sequence of Bacillus beveridgei MLTeJB.</title>
        <authorList>
            <person name="Hanson T.E."/>
            <person name="Mesa C."/>
            <person name="Basesman S.M."/>
            <person name="Oremland R.S."/>
        </authorList>
    </citation>
    <scope>NUCLEOTIDE SEQUENCE [LARGE SCALE GENOMIC DNA]</scope>
    <source>
        <strain evidence="2 3">MLTeJB</strain>
    </source>
</reference>
<name>A0A1D7QXY9_9BACI</name>
<dbReference type="KEGG" id="bbev:BBEV_2534"/>
<dbReference type="OrthoDB" id="2940099at2"/>
<evidence type="ECO:0000313" key="3">
    <source>
        <dbReference type="Proteomes" id="UP000094463"/>
    </source>
</evidence>
<proteinExistence type="predicted"/>
<sequence>MKNLVTGLLILCFGTVLTACDSSIDAPHFMWEGHLYIATYEPLTKEDLEKEIGVLTEEVNGTAAANSEARDLPEGTVLYKIEDREIVQEGIGGFIGYEVDGEFRIASMWNEPE</sequence>
<dbReference type="AlphaFoldDB" id="A0A1D7QXY9"/>
<evidence type="ECO:0000313" key="2">
    <source>
        <dbReference type="EMBL" id="AOM83873.1"/>
    </source>
</evidence>
<dbReference type="Proteomes" id="UP000094463">
    <property type="component" value="Chromosome"/>
</dbReference>
<feature type="signal peptide" evidence="1">
    <location>
        <begin position="1"/>
        <end position="18"/>
    </location>
</feature>
<organism evidence="2 3">
    <name type="scientific">Salisediminibacterium beveridgei</name>
    <dbReference type="NCBI Taxonomy" id="632773"/>
    <lineage>
        <taxon>Bacteria</taxon>
        <taxon>Bacillati</taxon>
        <taxon>Bacillota</taxon>
        <taxon>Bacilli</taxon>
        <taxon>Bacillales</taxon>
        <taxon>Bacillaceae</taxon>
        <taxon>Salisediminibacterium</taxon>
    </lineage>
</organism>
<keyword evidence="1" id="KW-0732">Signal</keyword>
<dbReference type="RefSeq" id="WP_069365811.1">
    <property type="nucleotide sequence ID" value="NZ_CP012502.1"/>
</dbReference>
<accession>A0A1D7QXY9</accession>
<keyword evidence="3" id="KW-1185">Reference proteome</keyword>
<dbReference type="EMBL" id="CP012502">
    <property type="protein sequence ID" value="AOM83873.1"/>
    <property type="molecule type" value="Genomic_DNA"/>
</dbReference>
<evidence type="ECO:0000256" key="1">
    <source>
        <dbReference type="SAM" id="SignalP"/>
    </source>
</evidence>
<protein>
    <recommendedName>
        <fullName evidence="4">DUF4830 domain-containing protein</fullName>
    </recommendedName>
</protein>
<gene>
    <name evidence="2" type="ORF">BBEV_2534</name>
</gene>